<dbReference type="RefSeq" id="WP_163123796.1">
    <property type="nucleotide sequence ID" value="NZ_JAAEAM010000012.1"/>
</dbReference>
<organism evidence="2">
    <name type="scientific">Burkholderia cenocepacia</name>
    <dbReference type="NCBI Taxonomy" id="95486"/>
    <lineage>
        <taxon>Bacteria</taxon>
        <taxon>Pseudomonadati</taxon>
        <taxon>Pseudomonadota</taxon>
        <taxon>Betaproteobacteria</taxon>
        <taxon>Burkholderiales</taxon>
        <taxon>Burkholderiaceae</taxon>
        <taxon>Burkholderia</taxon>
        <taxon>Burkholderia cepacia complex</taxon>
    </lineage>
</organism>
<dbReference type="InterPro" id="IPR038726">
    <property type="entry name" value="PDDEXK_AddAB-type"/>
</dbReference>
<dbReference type="EMBL" id="JAAEAM010000012">
    <property type="protein sequence ID" value="NDV73009.1"/>
    <property type="molecule type" value="Genomic_DNA"/>
</dbReference>
<name>A0A6B2MDS1_9BURK</name>
<dbReference type="Pfam" id="PF12705">
    <property type="entry name" value="PDDEXK_1"/>
    <property type="match status" value="1"/>
</dbReference>
<sequence>MNPSVYTVRASSWGALFDCAYRWEGIHLLNMRNVVGLRAALGTAIHAGTAVFDQARLDGSGLTVDDAAGAFVDKLRDPENEFDPERDDLSMSDAERIGLSLTTKYCLDFAPRYNFVAVEMETKPLEIDCGGGVIVRLTGTMDRARVRRSAAGVGIADLKSGSSAVQKGAAVTKGHGPQIGTYELLYEHTTGEEIGDTAEIIGLKTKGTPEVATAPIANSKRVMVGTEETPGLIQFAADMFRSGRFYPNPKSLLCDKKYCPRHSTCQFHD</sequence>
<gene>
    <name evidence="2" type="ORF">GFJ35_13075</name>
</gene>
<reference evidence="2" key="1">
    <citation type="submission" date="2019-11" db="EMBL/GenBank/DDBJ databases">
        <title>Burkholderia cenocepacia CF.</title>
        <authorList>
            <person name="Vianna E.F."/>
            <person name="Marques E.A."/>
            <person name="Albano R.M."/>
            <person name="Leao R.S."/>
        </authorList>
    </citation>
    <scope>NUCLEOTIDE SEQUENCE</scope>
    <source>
        <strain evidence="2">MS-2140</strain>
    </source>
</reference>
<feature type="domain" description="PD-(D/E)XK endonuclease-like" evidence="1">
    <location>
        <begin position="16"/>
        <end position="266"/>
    </location>
</feature>
<accession>A0A6B2MDS1</accession>
<dbReference type="AlphaFoldDB" id="A0A6B2MDS1"/>
<evidence type="ECO:0000259" key="1">
    <source>
        <dbReference type="Pfam" id="PF12705"/>
    </source>
</evidence>
<protein>
    <submittedName>
        <fullName evidence="2">PD-(D/E)XK nuclease family protein</fullName>
    </submittedName>
</protein>
<comment type="caution">
    <text evidence="2">The sequence shown here is derived from an EMBL/GenBank/DDBJ whole genome shotgun (WGS) entry which is preliminary data.</text>
</comment>
<proteinExistence type="predicted"/>
<evidence type="ECO:0000313" key="2">
    <source>
        <dbReference type="EMBL" id="NDV73009.1"/>
    </source>
</evidence>